<comment type="caution">
    <text evidence="6">The sequence shown here is derived from an EMBL/GenBank/DDBJ whole genome shotgun (WGS) entry which is preliminary data.</text>
</comment>
<keyword evidence="2" id="KW-0812">Transmembrane</keyword>
<dbReference type="InterPro" id="IPR007941">
    <property type="entry name" value="DUF726"/>
</dbReference>
<proteinExistence type="predicted"/>
<dbReference type="PANTHER" id="PTHR17920:SF3">
    <property type="entry name" value="TRANSMEMBRANE AND COILED-COIL DOMAIN-CONTAINING PROTEIN 4"/>
    <property type="match status" value="1"/>
</dbReference>
<protein>
    <recommendedName>
        <fullName evidence="8">DUF726 domain-containing protein</fullName>
    </recommendedName>
</protein>
<evidence type="ECO:0000256" key="1">
    <source>
        <dbReference type="ARBA" id="ARBA00004141"/>
    </source>
</evidence>
<feature type="region of interest" description="Disordered" evidence="5">
    <location>
        <begin position="1"/>
        <end position="21"/>
    </location>
</feature>
<dbReference type="eggNOG" id="ENOG5033AUK">
    <property type="taxonomic scope" value="Bacteria"/>
</dbReference>
<dbReference type="Proteomes" id="UP000011960">
    <property type="component" value="Unassembled WGS sequence"/>
</dbReference>
<dbReference type="Pfam" id="PF05277">
    <property type="entry name" value="DUF726"/>
    <property type="match status" value="1"/>
</dbReference>
<reference evidence="6 7" key="1">
    <citation type="journal article" date="2013" name="Genome Announc.">
        <title>Genome Sequence of Hydrothermal Arsenic-Respiring Bacterium Marinobacter santoriniensis NKSG1T.</title>
        <authorList>
            <person name="Handley K.M."/>
            <person name="Upton M."/>
            <person name="Beatson S.A."/>
            <person name="Hery M."/>
            <person name="Lloyd J.R."/>
        </authorList>
    </citation>
    <scope>NUCLEOTIDE SEQUENCE [LARGE SCALE GENOMIC DNA]</scope>
    <source>
        <strain evidence="6 7">NKSG1</strain>
    </source>
</reference>
<evidence type="ECO:0000313" key="6">
    <source>
        <dbReference type="EMBL" id="EMP56974.1"/>
    </source>
</evidence>
<evidence type="ECO:0008006" key="8">
    <source>
        <dbReference type="Google" id="ProtNLM"/>
    </source>
</evidence>
<keyword evidence="3" id="KW-1133">Transmembrane helix</keyword>
<dbReference type="PANTHER" id="PTHR17920">
    <property type="entry name" value="TRANSMEMBRANE AND COILED-COIL DOMAIN-CONTAINING PROTEIN 4 TMCO4"/>
    <property type="match status" value="1"/>
</dbReference>
<dbReference type="STRING" id="1288826.MSNKSG1_02906"/>
<sequence length="529" mass="56328">MFDKINDKLNQAKTKASETFEKSREHASKAYEAASEQVKSRLAEPESVQAWCSWCGNHTEHVRTVERTVGRSSYQCCGCNFPTAFCRYCENMAKASSLDVKNSDLSGGSKAGKISKFFTDNWTNEFCSEHDGTIPDFSKAHDKISDLSEFDELMKPRVTNYYDIAKKTVAITGGAAAIGTGAILAAPGIAAAIGTTGLLGAASTGTAISSLSGAALTSSALANLGAGGLAIITATGAGLGGKAGFGIAHNYFKDIPDYKFVRLRERSASTPDKNHCVIVVNGWLSEEEIKDVRSEEWLEACQDWLKGLRGKGDYGTEELWHLNWEAENLHKVARWGQTFGVNGTSALTIAKAMARGSKAAATTFGKGAGALSVAQLAVNNPWHPAMLKAEKAGALLAEAIARTEGKTFTLMGHSLGARVIFFALMALATKDKQFVKNAVLMGGAVGREETESWLAASSSVSGSIYNCFSENDGVLQFAYQLAAAGTSKPAGLGKAVPVAMNVDCTEFISGHTVWKDNLPRVLDRISKTQ</sequence>
<dbReference type="RefSeq" id="WP_008937739.1">
    <property type="nucleotide sequence ID" value="NZ_APAT01000008.1"/>
</dbReference>
<keyword evidence="7" id="KW-1185">Reference proteome</keyword>
<dbReference type="EMBL" id="APAT01000008">
    <property type="protein sequence ID" value="EMP56974.1"/>
    <property type="molecule type" value="Genomic_DNA"/>
</dbReference>
<comment type="subcellular location">
    <subcellularLocation>
        <location evidence="1">Membrane</location>
        <topology evidence="1">Multi-pass membrane protein</topology>
    </subcellularLocation>
</comment>
<evidence type="ECO:0000313" key="7">
    <source>
        <dbReference type="Proteomes" id="UP000011960"/>
    </source>
</evidence>
<gene>
    <name evidence="6" type="ORF">MSNKSG1_02906</name>
</gene>
<dbReference type="GO" id="GO:0016020">
    <property type="term" value="C:membrane"/>
    <property type="evidence" value="ECO:0007669"/>
    <property type="project" value="UniProtKB-SubCell"/>
</dbReference>
<dbReference type="InterPro" id="IPR029058">
    <property type="entry name" value="AB_hydrolase_fold"/>
</dbReference>
<keyword evidence="4" id="KW-0472">Membrane</keyword>
<dbReference type="SUPFAM" id="SSF53474">
    <property type="entry name" value="alpha/beta-Hydrolases"/>
    <property type="match status" value="1"/>
</dbReference>
<dbReference type="OrthoDB" id="4428026at2"/>
<name>M7CV24_9GAMM</name>
<dbReference type="AlphaFoldDB" id="M7CV24"/>
<organism evidence="6 7">
    <name type="scientific">Marinobacter santoriniensis NKSG1</name>
    <dbReference type="NCBI Taxonomy" id="1288826"/>
    <lineage>
        <taxon>Bacteria</taxon>
        <taxon>Pseudomonadati</taxon>
        <taxon>Pseudomonadota</taxon>
        <taxon>Gammaproteobacteria</taxon>
        <taxon>Pseudomonadales</taxon>
        <taxon>Marinobacteraceae</taxon>
        <taxon>Marinobacter</taxon>
    </lineage>
</organism>
<dbReference type="PATRIC" id="fig|1288826.3.peg.558"/>
<evidence type="ECO:0000256" key="4">
    <source>
        <dbReference type="ARBA" id="ARBA00023136"/>
    </source>
</evidence>
<accession>M7CV24</accession>
<evidence type="ECO:0000256" key="5">
    <source>
        <dbReference type="SAM" id="MobiDB-lite"/>
    </source>
</evidence>
<evidence type="ECO:0000256" key="3">
    <source>
        <dbReference type="ARBA" id="ARBA00022989"/>
    </source>
</evidence>
<evidence type="ECO:0000256" key="2">
    <source>
        <dbReference type="ARBA" id="ARBA00022692"/>
    </source>
</evidence>